<proteinExistence type="predicted"/>
<protein>
    <submittedName>
        <fullName evidence="1">Uncharacterized protein</fullName>
    </submittedName>
</protein>
<reference evidence="1 2" key="1">
    <citation type="journal article" date="2018" name="PLoS Genet.">
        <title>Population sequencing reveals clonal diversity and ancestral inbreeding in the grapevine cultivar Chardonnay.</title>
        <authorList>
            <person name="Roach M.J."/>
            <person name="Johnson D.L."/>
            <person name="Bohlmann J."/>
            <person name="van Vuuren H.J."/>
            <person name="Jones S.J."/>
            <person name="Pretorius I.S."/>
            <person name="Schmidt S.A."/>
            <person name="Borneman A.R."/>
        </authorList>
    </citation>
    <scope>NUCLEOTIDE SEQUENCE [LARGE SCALE GENOMIC DNA]</scope>
    <source>
        <strain evidence="2">cv. Chardonnay</strain>
        <tissue evidence="1">Leaf</tissue>
    </source>
</reference>
<organism evidence="1 2">
    <name type="scientific">Vitis vinifera</name>
    <name type="common">Grape</name>
    <dbReference type="NCBI Taxonomy" id="29760"/>
    <lineage>
        <taxon>Eukaryota</taxon>
        <taxon>Viridiplantae</taxon>
        <taxon>Streptophyta</taxon>
        <taxon>Embryophyta</taxon>
        <taxon>Tracheophyta</taxon>
        <taxon>Spermatophyta</taxon>
        <taxon>Magnoliopsida</taxon>
        <taxon>eudicotyledons</taxon>
        <taxon>Gunneridae</taxon>
        <taxon>Pentapetalae</taxon>
        <taxon>rosids</taxon>
        <taxon>Vitales</taxon>
        <taxon>Vitaceae</taxon>
        <taxon>Viteae</taxon>
        <taxon>Vitis</taxon>
    </lineage>
</organism>
<name>A0A438KDK2_VITVI</name>
<comment type="caution">
    <text evidence="1">The sequence shown here is derived from an EMBL/GenBank/DDBJ whole genome shotgun (WGS) entry which is preliminary data.</text>
</comment>
<sequence length="47" mass="4899">MAKEPVRVLVTGAAGINRGFCSIIASVLDVVVVFVIESVVSAECCVF</sequence>
<dbReference type="AlphaFoldDB" id="A0A438KDK2"/>
<gene>
    <name evidence="1" type="ORF">CK203_008824</name>
</gene>
<dbReference type="EMBL" id="QGNW01000009">
    <property type="protein sequence ID" value="RVX19293.1"/>
    <property type="molecule type" value="Genomic_DNA"/>
</dbReference>
<dbReference type="Proteomes" id="UP000288805">
    <property type="component" value="Unassembled WGS sequence"/>
</dbReference>
<evidence type="ECO:0000313" key="2">
    <source>
        <dbReference type="Proteomes" id="UP000288805"/>
    </source>
</evidence>
<evidence type="ECO:0000313" key="1">
    <source>
        <dbReference type="EMBL" id="RVX19293.1"/>
    </source>
</evidence>
<accession>A0A438KDK2</accession>